<dbReference type="NCBIfam" id="TIGR00616">
    <property type="entry name" value="rect"/>
    <property type="match status" value="1"/>
</dbReference>
<accession>A0A4U0GXA6</accession>
<evidence type="ECO:0000313" key="2">
    <source>
        <dbReference type="EMBL" id="TJY63795.1"/>
    </source>
</evidence>
<sequence length="298" mass="32608">MSNQLAEQNNQQQGTQNAVKKFTEATVENVLSRIASIQATGELVLPENYIPENAVRAAWLILQEVTDKNNRPALEVCTKESIANAFLDMVTSGLSIAKKQGYFVVYGNKLQFDQSYIGDIALAKRVANVKEVNAVTVYKDDVFEYEVDANSGRKKVISHKQKLANIDPNKIVGAYAIVTYNDGSTDTEIMTLGQIHTSWEMGGSKGTSPAHKKFPDQMAEKTVIARSLKIETGSSDDSSILKDKATDKVSADVKHEIKERANSKVVQFEEAEVVEETSGDKGQSPASADSVQTEECPI</sequence>
<organism evidence="2 3">
    <name type="scientific">Sphingobacterium alkalisoli</name>
    <dbReference type="NCBI Taxonomy" id="1874115"/>
    <lineage>
        <taxon>Bacteria</taxon>
        <taxon>Pseudomonadati</taxon>
        <taxon>Bacteroidota</taxon>
        <taxon>Sphingobacteriia</taxon>
        <taxon>Sphingobacteriales</taxon>
        <taxon>Sphingobacteriaceae</taxon>
        <taxon>Sphingobacterium</taxon>
    </lineage>
</organism>
<keyword evidence="3" id="KW-1185">Reference proteome</keyword>
<dbReference type="Proteomes" id="UP000309872">
    <property type="component" value="Unassembled WGS sequence"/>
</dbReference>
<feature type="compositionally biased region" description="Polar residues" evidence="1">
    <location>
        <begin position="280"/>
        <end position="298"/>
    </location>
</feature>
<dbReference type="AlphaFoldDB" id="A0A4U0GXA6"/>
<dbReference type="Pfam" id="PF03837">
    <property type="entry name" value="RecT"/>
    <property type="match status" value="1"/>
</dbReference>
<feature type="region of interest" description="Disordered" evidence="1">
    <location>
        <begin position="261"/>
        <end position="298"/>
    </location>
</feature>
<gene>
    <name evidence="2" type="ORF">FAZ19_16135</name>
</gene>
<dbReference type="RefSeq" id="WP_136821787.1">
    <property type="nucleotide sequence ID" value="NZ_BMJX01000005.1"/>
</dbReference>
<dbReference type="InterPro" id="IPR004590">
    <property type="entry name" value="ssDNA_annealing_RecT"/>
</dbReference>
<evidence type="ECO:0000256" key="1">
    <source>
        <dbReference type="SAM" id="MobiDB-lite"/>
    </source>
</evidence>
<dbReference type="OrthoDB" id="1045432at2"/>
<dbReference type="GO" id="GO:0003677">
    <property type="term" value="F:DNA binding"/>
    <property type="evidence" value="ECO:0007669"/>
    <property type="project" value="InterPro"/>
</dbReference>
<dbReference type="InterPro" id="IPR018330">
    <property type="entry name" value="RecT_fam"/>
</dbReference>
<evidence type="ECO:0000313" key="3">
    <source>
        <dbReference type="Proteomes" id="UP000309872"/>
    </source>
</evidence>
<name>A0A4U0GXA6_9SPHI</name>
<protein>
    <submittedName>
        <fullName evidence="2">Recombinase RecT</fullName>
    </submittedName>
</protein>
<comment type="caution">
    <text evidence="2">The sequence shown here is derived from an EMBL/GenBank/DDBJ whole genome shotgun (WGS) entry which is preliminary data.</text>
</comment>
<reference evidence="2 3" key="1">
    <citation type="submission" date="2019-04" db="EMBL/GenBank/DDBJ databases">
        <title>Sphingobacterium olei sp. nov., isolated from oil-contaminated soil.</title>
        <authorList>
            <person name="Liu B."/>
        </authorList>
    </citation>
    <scope>NUCLEOTIDE SEQUENCE [LARGE SCALE GENOMIC DNA]</scope>
    <source>
        <strain evidence="2 3">Y3L14</strain>
    </source>
</reference>
<proteinExistence type="predicted"/>
<dbReference type="EMBL" id="SUKA01000005">
    <property type="protein sequence ID" value="TJY63795.1"/>
    <property type="molecule type" value="Genomic_DNA"/>
</dbReference>
<dbReference type="GO" id="GO:0006259">
    <property type="term" value="P:DNA metabolic process"/>
    <property type="evidence" value="ECO:0007669"/>
    <property type="project" value="InterPro"/>
</dbReference>